<evidence type="ECO:0000256" key="3">
    <source>
        <dbReference type="ARBA" id="ARBA00023186"/>
    </source>
</evidence>
<dbReference type="OrthoDB" id="529194at2759"/>
<keyword evidence="2" id="KW-0496">Mitochondrion</keyword>
<dbReference type="PANTHER" id="PTHR46749:SF1">
    <property type="entry name" value="COMPLEX III ASSEMBLY FACTOR LYRM7"/>
    <property type="match status" value="1"/>
</dbReference>
<evidence type="ECO:0000256" key="1">
    <source>
        <dbReference type="ARBA" id="ARBA00004305"/>
    </source>
</evidence>
<dbReference type="Pfam" id="PF05347">
    <property type="entry name" value="Complex1_LYR"/>
    <property type="match status" value="1"/>
</dbReference>
<dbReference type="InterPro" id="IPR050435">
    <property type="entry name" value="MZM1/LYRM7"/>
</dbReference>
<dbReference type="InterPro" id="IPR008011">
    <property type="entry name" value="Complex1_LYR_dom"/>
</dbReference>
<feature type="domain" description="Complex 1 LYR protein" evidence="4">
    <location>
        <begin position="25"/>
        <end position="81"/>
    </location>
</feature>
<dbReference type="CDD" id="cd20267">
    <property type="entry name" value="Complex1_LYR_LYRM7"/>
    <property type="match status" value="1"/>
</dbReference>
<organism evidence="5 6">
    <name type="scientific">Musa troglodytarum</name>
    <name type="common">fe'i banana</name>
    <dbReference type="NCBI Taxonomy" id="320322"/>
    <lineage>
        <taxon>Eukaryota</taxon>
        <taxon>Viridiplantae</taxon>
        <taxon>Streptophyta</taxon>
        <taxon>Embryophyta</taxon>
        <taxon>Tracheophyta</taxon>
        <taxon>Spermatophyta</taxon>
        <taxon>Magnoliopsida</taxon>
        <taxon>Liliopsida</taxon>
        <taxon>Zingiberales</taxon>
        <taxon>Musaceae</taxon>
        <taxon>Musa</taxon>
    </lineage>
</organism>
<protein>
    <submittedName>
        <fullName evidence="5">Complex 1 family protein</fullName>
    </submittedName>
</protein>
<accession>A0A9E7H085</accession>
<evidence type="ECO:0000259" key="4">
    <source>
        <dbReference type="Pfam" id="PF05347"/>
    </source>
</evidence>
<keyword evidence="6" id="KW-1185">Reference proteome</keyword>
<gene>
    <name evidence="5" type="ORF">MUK42_25234</name>
</gene>
<dbReference type="AlphaFoldDB" id="A0A9E7H085"/>
<dbReference type="PANTHER" id="PTHR46749">
    <property type="entry name" value="COMPLEX III ASSEMBLY FACTOR LYRM7"/>
    <property type="match status" value="1"/>
</dbReference>
<proteinExistence type="predicted"/>
<keyword evidence="3" id="KW-0143">Chaperone</keyword>
<evidence type="ECO:0000256" key="2">
    <source>
        <dbReference type="ARBA" id="ARBA00023128"/>
    </source>
</evidence>
<evidence type="ECO:0000313" key="5">
    <source>
        <dbReference type="EMBL" id="URE24255.1"/>
    </source>
</evidence>
<comment type="subcellular location">
    <subcellularLocation>
        <location evidence="1">Mitochondrion matrix</location>
    </subcellularLocation>
</comment>
<evidence type="ECO:0000313" key="6">
    <source>
        <dbReference type="Proteomes" id="UP001055439"/>
    </source>
</evidence>
<dbReference type="GO" id="GO:0005759">
    <property type="term" value="C:mitochondrial matrix"/>
    <property type="evidence" value="ECO:0007669"/>
    <property type="project" value="UniProtKB-SubCell"/>
</dbReference>
<dbReference type="Proteomes" id="UP001055439">
    <property type="component" value="Chromosome 8"/>
</dbReference>
<dbReference type="InterPro" id="IPR045298">
    <property type="entry name" value="Complex1_LYR_LYRM7"/>
</dbReference>
<dbReference type="GO" id="GO:0044183">
    <property type="term" value="F:protein folding chaperone"/>
    <property type="evidence" value="ECO:0007669"/>
    <property type="project" value="TreeGrafter"/>
</dbReference>
<sequence length="204" mass="22671">MCGAFFVVRRSWNTTAGERGMGGAQALAAYRALLRATRKTFAGDKLMLTESAAEIRRKFEENRGVAAEAEVNRLLDEAREASHFISHMIVQAKLSSSGGYVVKPTKEHAGATLEIPSEEFLSNFALLRTRGLPMLRQNSGYCFKFEDNKHCHSVFLKFSLAYFNVSCSVCLKIFVVIHLVGISGMVDVQKNSDTVIKNVFHKTT</sequence>
<reference evidence="5" key="1">
    <citation type="submission" date="2022-05" db="EMBL/GenBank/DDBJ databases">
        <title>The Musa troglodytarum L. genome provides insights into the mechanism of non-climacteric behaviour and enrichment of carotenoids.</title>
        <authorList>
            <person name="Wang J."/>
        </authorList>
    </citation>
    <scope>NUCLEOTIDE SEQUENCE</scope>
    <source>
        <tissue evidence="5">Leaf</tissue>
    </source>
</reference>
<dbReference type="EMBL" id="CP097510">
    <property type="protein sequence ID" value="URE24255.1"/>
    <property type="molecule type" value="Genomic_DNA"/>
</dbReference>
<dbReference type="GO" id="GO:0034551">
    <property type="term" value="P:mitochondrial respiratory chain complex III assembly"/>
    <property type="evidence" value="ECO:0007669"/>
    <property type="project" value="InterPro"/>
</dbReference>
<name>A0A9E7H085_9LILI</name>